<evidence type="ECO:0000313" key="1">
    <source>
        <dbReference type="EMBL" id="GFD07390.1"/>
    </source>
</evidence>
<comment type="caution">
    <text evidence="1">The sequence shown here is derived from an EMBL/GenBank/DDBJ whole genome shotgun (WGS) entry which is preliminary data.</text>
</comment>
<name>A0A699TBZ8_TANCI</name>
<dbReference type="AlphaFoldDB" id="A0A699TBZ8"/>
<organism evidence="1">
    <name type="scientific">Tanacetum cinerariifolium</name>
    <name type="common">Dalmatian daisy</name>
    <name type="synonym">Chrysanthemum cinerariifolium</name>
    <dbReference type="NCBI Taxonomy" id="118510"/>
    <lineage>
        <taxon>Eukaryota</taxon>
        <taxon>Viridiplantae</taxon>
        <taxon>Streptophyta</taxon>
        <taxon>Embryophyta</taxon>
        <taxon>Tracheophyta</taxon>
        <taxon>Spermatophyta</taxon>
        <taxon>Magnoliopsida</taxon>
        <taxon>eudicotyledons</taxon>
        <taxon>Gunneridae</taxon>
        <taxon>Pentapetalae</taxon>
        <taxon>asterids</taxon>
        <taxon>campanulids</taxon>
        <taxon>Asterales</taxon>
        <taxon>Asteraceae</taxon>
        <taxon>Asteroideae</taxon>
        <taxon>Anthemideae</taxon>
        <taxon>Anthemidinae</taxon>
        <taxon>Tanacetum</taxon>
    </lineage>
</organism>
<feature type="non-terminal residue" evidence="1">
    <location>
        <position position="46"/>
    </location>
</feature>
<accession>A0A699TBZ8</accession>
<sequence length="46" mass="4885">MKRVGKGFSGVETPLFKGMLVIRENVVKGIVVEQVQDDAAVAAAPE</sequence>
<proteinExistence type="predicted"/>
<reference evidence="1" key="1">
    <citation type="journal article" date="2019" name="Sci. Rep.">
        <title>Draft genome of Tanacetum cinerariifolium, the natural source of mosquito coil.</title>
        <authorList>
            <person name="Yamashiro T."/>
            <person name="Shiraishi A."/>
            <person name="Satake H."/>
            <person name="Nakayama K."/>
        </authorList>
    </citation>
    <scope>NUCLEOTIDE SEQUENCE</scope>
</reference>
<dbReference type="EMBL" id="BKCJ011231212">
    <property type="protein sequence ID" value="GFD07390.1"/>
    <property type="molecule type" value="Genomic_DNA"/>
</dbReference>
<gene>
    <name evidence="1" type="ORF">Tci_879359</name>
</gene>
<protein>
    <submittedName>
        <fullName evidence="1">Uncharacterized protein</fullName>
    </submittedName>
</protein>